<dbReference type="InterPro" id="IPR029044">
    <property type="entry name" value="Nucleotide-diphossugar_trans"/>
</dbReference>
<evidence type="ECO:0000313" key="4">
    <source>
        <dbReference type="Proteomes" id="UP000192906"/>
    </source>
</evidence>
<dbReference type="PANTHER" id="PTHR48090:SF7">
    <property type="entry name" value="RFBJ PROTEIN"/>
    <property type="match status" value="1"/>
</dbReference>
<protein>
    <submittedName>
        <fullName evidence="3">Glycosyltransferase involved in cell wall bisynthesis</fullName>
    </submittedName>
</protein>
<organism evidence="3 4">
    <name type="scientific">Desulfovibrio gilichinskyi</name>
    <dbReference type="NCBI Taxonomy" id="1519643"/>
    <lineage>
        <taxon>Bacteria</taxon>
        <taxon>Pseudomonadati</taxon>
        <taxon>Thermodesulfobacteriota</taxon>
        <taxon>Desulfovibrionia</taxon>
        <taxon>Desulfovibrionales</taxon>
        <taxon>Desulfovibrionaceae</taxon>
        <taxon>Desulfovibrio</taxon>
    </lineage>
</organism>
<keyword evidence="1" id="KW-0812">Transmembrane</keyword>
<proteinExistence type="predicted"/>
<feature type="transmembrane region" description="Helical" evidence="1">
    <location>
        <begin position="260"/>
        <end position="286"/>
    </location>
</feature>
<feature type="transmembrane region" description="Helical" evidence="1">
    <location>
        <begin position="226"/>
        <end position="248"/>
    </location>
</feature>
<name>A0A1X7EH09_9BACT</name>
<evidence type="ECO:0000259" key="2">
    <source>
        <dbReference type="Pfam" id="PF00535"/>
    </source>
</evidence>
<dbReference type="RefSeq" id="WP_085103536.1">
    <property type="nucleotide sequence ID" value="NZ_FWZU01000005.1"/>
</dbReference>
<keyword evidence="4" id="KW-1185">Reference proteome</keyword>
<sequence length="324" mass="35600">MKTAVLIPCLNEEEAITSVVRDFTEQLPGCVIYVYDNGSTDRTVEVARAAGAFVATEKRRGKGNVVSRMFADIDADIYVLVDGDDTYDAAAAPAMVERLLSNNLDMVVGVRDHKDEDEAYRSGHQAGNAVFNKFLGVIFEKTFTDIFSGYRVFSKRFVKSFPCLSRGFEIEMEMSIHSITARLPVEEMVTTYGKRPEGSHSKLNTYKDGMRIFWTMLQLFKHIFPLKFYAGIGGVLALISLALGLPIVGEWVITGLVLKLPTAVLAASIGIIACLSIAIGIILDCVSKGHMEMRRLEYLNFTSPAVICPDCCPKDNSDGGAIVK</sequence>
<evidence type="ECO:0000313" key="3">
    <source>
        <dbReference type="EMBL" id="SMF33815.1"/>
    </source>
</evidence>
<dbReference type="STRING" id="1519643.SAMN06295933_2930"/>
<feature type="domain" description="Glycosyltransferase 2-like" evidence="2">
    <location>
        <begin position="5"/>
        <end position="158"/>
    </location>
</feature>
<dbReference type="Proteomes" id="UP000192906">
    <property type="component" value="Unassembled WGS sequence"/>
</dbReference>
<dbReference type="OrthoDB" id="9810303at2"/>
<dbReference type="Gene3D" id="3.90.550.10">
    <property type="entry name" value="Spore Coat Polysaccharide Biosynthesis Protein SpsA, Chain A"/>
    <property type="match status" value="1"/>
</dbReference>
<reference evidence="4" key="1">
    <citation type="submission" date="2017-04" db="EMBL/GenBank/DDBJ databases">
        <authorList>
            <person name="Varghese N."/>
            <person name="Submissions S."/>
        </authorList>
    </citation>
    <scope>NUCLEOTIDE SEQUENCE [LARGE SCALE GENOMIC DNA]</scope>
    <source>
        <strain evidence="4">K3S</strain>
    </source>
</reference>
<keyword evidence="1" id="KW-0472">Membrane</keyword>
<keyword evidence="3" id="KW-0808">Transferase</keyword>
<dbReference type="InterPro" id="IPR001173">
    <property type="entry name" value="Glyco_trans_2-like"/>
</dbReference>
<dbReference type="SUPFAM" id="SSF53448">
    <property type="entry name" value="Nucleotide-diphospho-sugar transferases"/>
    <property type="match status" value="1"/>
</dbReference>
<keyword evidence="1" id="KW-1133">Transmembrane helix</keyword>
<accession>A0A1X7EH09</accession>
<dbReference type="EMBL" id="FWZU01000005">
    <property type="protein sequence ID" value="SMF33815.1"/>
    <property type="molecule type" value="Genomic_DNA"/>
</dbReference>
<dbReference type="AlphaFoldDB" id="A0A1X7EH09"/>
<dbReference type="GO" id="GO:0016740">
    <property type="term" value="F:transferase activity"/>
    <property type="evidence" value="ECO:0007669"/>
    <property type="project" value="UniProtKB-KW"/>
</dbReference>
<dbReference type="InterPro" id="IPR050256">
    <property type="entry name" value="Glycosyltransferase_2"/>
</dbReference>
<dbReference type="Pfam" id="PF00535">
    <property type="entry name" value="Glycos_transf_2"/>
    <property type="match status" value="1"/>
</dbReference>
<gene>
    <name evidence="3" type="ORF">SAMN06295933_2930</name>
</gene>
<evidence type="ECO:0000256" key="1">
    <source>
        <dbReference type="SAM" id="Phobius"/>
    </source>
</evidence>
<dbReference type="PANTHER" id="PTHR48090">
    <property type="entry name" value="UNDECAPRENYL-PHOSPHATE 4-DEOXY-4-FORMAMIDO-L-ARABINOSE TRANSFERASE-RELATED"/>
    <property type="match status" value="1"/>
</dbReference>
<dbReference type="CDD" id="cd04179">
    <property type="entry name" value="DPM_DPG-synthase_like"/>
    <property type="match status" value="1"/>
</dbReference>